<feature type="binding site" evidence="5">
    <location>
        <position position="141"/>
    </location>
    <ligand>
        <name>chlorophyll a</name>
        <dbReference type="ChEBI" id="CHEBI:58416"/>
        <label>1</label>
    </ligand>
</feature>
<accession>B5A4I6</accession>
<evidence type="ECO:0000256" key="2">
    <source>
        <dbReference type="ARBA" id="ARBA00022528"/>
    </source>
</evidence>
<feature type="binding site" evidence="5">
    <location>
        <position position="119"/>
    </location>
    <ligand>
        <name>chlorophyll a</name>
        <dbReference type="ChEBI" id="CHEBI:58416"/>
        <label>1</label>
    </ligand>
</feature>
<evidence type="ECO:0000256" key="5">
    <source>
        <dbReference type="PIRSR" id="PIRSR601344-1"/>
    </source>
</evidence>
<feature type="binding site" description="axial binding residue" evidence="5">
    <location>
        <position position="193"/>
    </location>
    <ligand>
        <name>chlorophyll b</name>
        <dbReference type="ChEBI" id="CHEBI:61721"/>
        <label>1</label>
    </ligand>
    <ligandPart>
        <name>Mg</name>
        <dbReference type="ChEBI" id="CHEBI:25107"/>
    </ligandPart>
</feature>
<feature type="binding site" description="axial binding residue" evidence="5">
    <location>
        <position position="143"/>
    </location>
    <ligand>
        <name>chlorophyll b</name>
        <dbReference type="ChEBI" id="CHEBI:61721"/>
        <label>1</label>
    </ligand>
    <ligandPart>
        <name>Mg</name>
        <dbReference type="ChEBI" id="CHEBI:25107"/>
    </ligandPart>
</feature>
<evidence type="ECO:0000256" key="3">
    <source>
        <dbReference type="ARBA" id="ARBA00022531"/>
    </source>
</evidence>
<dbReference type="GO" id="GO:0016168">
    <property type="term" value="F:chlorophyll binding"/>
    <property type="evidence" value="ECO:0007669"/>
    <property type="project" value="UniProtKB-KW"/>
</dbReference>
<feature type="binding site" description="axial binding residue" evidence="5">
    <location>
        <position position="209"/>
    </location>
    <ligand>
        <name>chlorophyll b</name>
        <dbReference type="ChEBI" id="CHEBI:61721"/>
        <label>1</label>
    </ligand>
    <ligandPart>
        <name>Mg</name>
        <dbReference type="ChEBI" id="CHEBI:25107"/>
    </ligandPart>
</feature>
<feature type="binding site" evidence="5">
    <location>
        <position position="138"/>
    </location>
    <ligand>
        <name>chlorophyll a</name>
        <dbReference type="ChEBI" id="CHEBI:58416"/>
        <label>1</label>
    </ligand>
</feature>
<sequence length="300" mass="31810">MCFSQAALSSGIAARGTQSFKTVAPRASVKGALRQAAVSPATRGRYEALVNAGEIMKNIAQIDGKQNIGELSREVSCVMGVKAACNVEWYGENRPKYLGPFQSYTPAYLTGEFPGDYGWDSAGLSADPLTFKGYRETEVIHARWAMLGALGCIFPELLNSAGFNLPVWFKAGGTIFENGIDYLGNPNLVHAQSALAVLSVQVVLMGASEAYRFNGGPLGEPADVLYPGGAFDPLGFAKDPSKAAELKVKEIKNGRLAMTAMLGYYVQALATGKGPIENLSEHLADPSKNNGFAVAGVFTP</sequence>
<feature type="binding site" description="axial binding residue" evidence="5">
    <location>
        <position position="201"/>
    </location>
    <ligand>
        <name>chlorophyll b</name>
        <dbReference type="ChEBI" id="CHEBI:61721"/>
        <label>1</label>
    </ligand>
    <ligandPart>
        <name>Mg</name>
        <dbReference type="ChEBI" id="CHEBI:25107"/>
    </ligandPart>
</feature>
<feature type="binding site" evidence="5">
    <location>
        <position position="267"/>
    </location>
    <ligand>
        <name>chlorophyll a</name>
        <dbReference type="ChEBI" id="CHEBI:58416"/>
        <label>1</label>
    </ligand>
</feature>
<dbReference type="InterPro" id="IPR001344">
    <property type="entry name" value="Chloro_AB-bd_pln"/>
</dbReference>
<dbReference type="SUPFAM" id="SSF103511">
    <property type="entry name" value="Chlorophyll a-b binding protein"/>
    <property type="match status" value="1"/>
</dbReference>
<name>B5A4I6_GYMST</name>
<keyword evidence="4" id="KW-0934">Plastid</keyword>
<proteinExistence type="evidence at transcript level"/>
<evidence type="ECO:0000256" key="4">
    <source>
        <dbReference type="ARBA" id="ARBA00022640"/>
    </source>
</evidence>
<feature type="binding site" description="axial binding residue" evidence="5">
    <location>
        <position position="298"/>
    </location>
    <ligand>
        <name>chlorophyll b</name>
        <dbReference type="ChEBI" id="CHEBI:61721"/>
        <label>1</label>
    </ligand>
    <ligandPart>
        <name>Mg</name>
        <dbReference type="ChEBI" id="CHEBI:25107"/>
    </ligandPart>
</feature>
<keyword evidence="5" id="KW-0157">Chromophore</keyword>
<dbReference type="GO" id="GO:0016020">
    <property type="term" value="C:membrane"/>
    <property type="evidence" value="ECO:0007669"/>
    <property type="project" value="InterPro"/>
</dbReference>
<feature type="binding site" evidence="5">
    <location>
        <position position="253"/>
    </location>
    <ligand>
        <name>chlorophyll a</name>
        <dbReference type="ChEBI" id="CHEBI:58416"/>
        <label>1</label>
    </ligand>
</feature>
<evidence type="ECO:0000313" key="6">
    <source>
        <dbReference type="EMBL" id="ACF24538.1"/>
    </source>
</evidence>
<reference evidence="6" key="1">
    <citation type="journal article" date="2008" name="Mol. Biol. Evol.">
        <title>Nucleus-encoded periplastid-targeted EFL in chlorarachniophytes.</title>
        <authorList>
            <person name="Gile G.H."/>
            <person name="Keeling P.J."/>
        </authorList>
    </citation>
    <scope>NUCLEOTIDE SEQUENCE</scope>
    <source>
        <strain evidence="6">CCMP 2057</strain>
    </source>
</reference>
<feature type="binding site" description="axial binding residue" evidence="5">
    <location>
        <position position="189"/>
    </location>
    <ligand>
        <name>chlorophyll b</name>
        <dbReference type="ChEBI" id="CHEBI:61721"/>
        <label>1</label>
    </ligand>
    <ligandPart>
        <name>Mg</name>
        <dbReference type="ChEBI" id="CHEBI:25107"/>
    </ligandPart>
</feature>
<protein>
    <submittedName>
        <fullName evidence="6">Light harvesting complex protein LHCII-3</fullName>
    </submittedName>
</protein>
<feature type="binding site" evidence="5">
    <location>
        <position position="282"/>
    </location>
    <ligand>
        <name>chlorophyll a</name>
        <dbReference type="ChEBI" id="CHEBI:58416"/>
        <label>1</label>
    </ligand>
</feature>
<evidence type="ECO:0000256" key="1">
    <source>
        <dbReference type="ARBA" id="ARBA00004229"/>
    </source>
</evidence>
<keyword evidence="2" id="KW-0150">Chloroplast</keyword>
<dbReference type="GO" id="GO:0009507">
    <property type="term" value="C:chloroplast"/>
    <property type="evidence" value="ECO:0007669"/>
    <property type="project" value="UniProtKB-SubCell"/>
</dbReference>
<dbReference type="InterPro" id="IPR022796">
    <property type="entry name" value="Chloroa_b-bind"/>
</dbReference>
<feature type="binding site" evidence="5">
    <location>
        <position position="125"/>
    </location>
    <ligand>
        <name>chlorophyll a</name>
        <dbReference type="ChEBI" id="CHEBI:58416"/>
        <label>1</label>
    </ligand>
</feature>
<dbReference type="PANTHER" id="PTHR21649">
    <property type="entry name" value="CHLOROPHYLL A/B BINDING PROTEIN"/>
    <property type="match status" value="1"/>
</dbReference>
<keyword evidence="5" id="KW-0148">Chlorophyll</keyword>
<comment type="subcellular location">
    <subcellularLocation>
        <location evidence="1">Plastid</location>
        <location evidence="1">Chloroplast</location>
    </subcellularLocation>
</comment>
<feature type="binding site" description="axial binding residue" evidence="5">
    <location>
        <position position="249"/>
    </location>
    <ligand>
        <name>chlorophyll a</name>
        <dbReference type="ChEBI" id="CHEBI:58416"/>
        <label>6</label>
    </ligand>
    <ligandPart>
        <name>Mg</name>
        <dbReference type="ChEBI" id="CHEBI:25107"/>
    </ligandPart>
</feature>
<organism evidence="6">
    <name type="scientific">Gymnochlora stellata</name>
    <dbReference type="NCBI Taxonomy" id="67809"/>
    <lineage>
        <taxon>Eukaryota</taxon>
        <taxon>Sar</taxon>
        <taxon>Rhizaria</taxon>
        <taxon>Cercozoa</taxon>
        <taxon>Chlorarachniophyceae</taxon>
        <taxon>Gymnochlora</taxon>
    </lineage>
</organism>
<feature type="binding site" evidence="5">
    <location>
        <position position="183"/>
    </location>
    <ligand>
        <name>chlorophyll a</name>
        <dbReference type="ChEBI" id="CHEBI:58416"/>
        <label>1</label>
    </ligand>
</feature>
<feature type="binding site" evidence="5">
    <location>
        <position position="250"/>
    </location>
    <ligand>
        <name>chlorophyll a</name>
        <dbReference type="ChEBI" id="CHEBI:58416"/>
        <label>1</label>
    </ligand>
</feature>
<feature type="binding site" description="axial binding residue" evidence="5">
    <location>
        <position position="218"/>
    </location>
    <ligand>
        <name>chlorophyll b</name>
        <dbReference type="ChEBI" id="CHEBI:61721"/>
        <label>1</label>
    </ligand>
    <ligandPart>
        <name>Mg</name>
        <dbReference type="ChEBI" id="CHEBI:25107"/>
    </ligandPart>
</feature>
<feature type="binding site" description="axial binding residue" evidence="5">
    <location>
        <position position="97"/>
    </location>
    <ligand>
        <name>chlorophyll b</name>
        <dbReference type="ChEBI" id="CHEBI:61721"/>
        <label>1</label>
    </ligand>
    <ligandPart>
        <name>Mg</name>
        <dbReference type="ChEBI" id="CHEBI:25107"/>
    </ligandPart>
</feature>
<feature type="binding site" evidence="5">
    <location>
        <position position="255"/>
    </location>
    <ligand>
        <name>chlorophyll a</name>
        <dbReference type="ChEBI" id="CHEBI:58416"/>
        <label>1</label>
    </ligand>
</feature>
<dbReference type="GO" id="GO:0009765">
    <property type="term" value="P:photosynthesis, light harvesting"/>
    <property type="evidence" value="ECO:0007669"/>
    <property type="project" value="InterPro"/>
</dbReference>
<dbReference type="Pfam" id="PF00504">
    <property type="entry name" value="Chloroa_b-bind"/>
    <property type="match status" value="1"/>
</dbReference>
<dbReference type="EMBL" id="EU810270">
    <property type="protein sequence ID" value="ACF24538.1"/>
    <property type="molecule type" value="mRNA"/>
</dbReference>
<dbReference type="Gene3D" id="1.10.3460.10">
    <property type="entry name" value="Chlorophyll a/b binding protein domain"/>
    <property type="match status" value="1"/>
</dbReference>
<keyword evidence="3" id="KW-0602">Photosynthesis</keyword>
<dbReference type="AlphaFoldDB" id="B5A4I6"/>